<dbReference type="AlphaFoldDB" id="A0A964WSY5"/>
<keyword evidence="9" id="KW-1185">Reference proteome</keyword>
<dbReference type="RefSeq" id="WP_161139794.1">
    <property type="nucleotide sequence ID" value="NZ_SPKJ01000015.1"/>
</dbReference>
<comment type="subcellular location">
    <subcellularLocation>
        <location evidence="1">Cell membrane</location>
        <topology evidence="1">Multi-pass membrane protein</topology>
    </subcellularLocation>
</comment>
<dbReference type="InterPro" id="IPR051907">
    <property type="entry name" value="DoxX-like_oxidoreductase"/>
</dbReference>
<name>A0A964WSY5_9HYPH</name>
<reference evidence="8" key="1">
    <citation type="submission" date="2019-03" db="EMBL/GenBank/DDBJ databases">
        <title>Afifella sp. nov., isolated from activated sludge.</title>
        <authorList>
            <person name="Li Q."/>
            <person name="Liu Y."/>
        </authorList>
    </citation>
    <scope>NUCLEOTIDE SEQUENCE</scope>
    <source>
        <strain evidence="8">L72</strain>
    </source>
</reference>
<evidence type="ECO:0000256" key="7">
    <source>
        <dbReference type="SAM" id="Phobius"/>
    </source>
</evidence>
<feature type="transmembrane region" description="Helical" evidence="7">
    <location>
        <begin position="103"/>
        <end position="126"/>
    </location>
</feature>
<evidence type="ECO:0000256" key="5">
    <source>
        <dbReference type="ARBA" id="ARBA00022989"/>
    </source>
</evidence>
<evidence type="ECO:0000256" key="3">
    <source>
        <dbReference type="ARBA" id="ARBA00022475"/>
    </source>
</evidence>
<feature type="transmembrane region" description="Helical" evidence="7">
    <location>
        <begin position="46"/>
        <end position="64"/>
    </location>
</feature>
<proteinExistence type="inferred from homology"/>
<comment type="caution">
    <text evidence="8">The sequence shown here is derived from an EMBL/GenBank/DDBJ whole genome shotgun (WGS) entry which is preliminary data.</text>
</comment>
<dbReference type="Proteomes" id="UP000773614">
    <property type="component" value="Unassembled WGS sequence"/>
</dbReference>
<keyword evidence="4 7" id="KW-0812">Transmembrane</keyword>
<keyword evidence="6 7" id="KW-0472">Membrane</keyword>
<dbReference type="InterPro" id="IPR032808">
    <property type="entry name" value="DoxX"/>
</dbReference>
<evidence type="ECO:0000256" key="1">
    <source>
        <dbReference type="ARBA" id="ARBA00004651"/>
    </source>
</evidence>
<dbReference type="PANTHER" id="PTHR33452:SF1">
    <property type="entry name" value="INNER MEMBRANE PROTEIN YPHA-RELATED"/>
    <property type="match status" value="1"/>
</dbReference>
<feature type="transmembrane region" description="Helical" evidence="7">
    <location>
        <begin position="71"/>
        <end position="91"/>
    </location>
</feature>
<dbReference type="GO" id="GO:0005886">
    <property type="term" value="C:plasma membrane"/>
    <property type="evidence" value="ECO:0007669"/>
    <property type="project" value="UniProtKB-SubCell"/>
</dbReference>
<dbReference type="Pfam" id="PF07681">
    <property type="entry name" value="DoxX"/>
    <property type="match status" value="1"/>
</dbReference>
<dbReference type="EMBL" id="SPKJ01000015">
    <property type="protein sequence ID" value="MYZ47448.1"/>
    <property type="molecule type" value="Genomic_DNA"/>
</dbReference>
<evidence type="ECO:0000256" key="4">
    <source>
        <dbReference type="ARBA" id="ARBA00022692"/>
    </source>
</evidence>
<comment type="similarity">
    <text evidence="2">Belongs to the DoxX family.</text>
</comment>
<keyword evidence="5 7" id="KW-1133">Transmembrane helix</keyword>
<gene>
    <name evidence="8" type="ORF">E4O86_06955</name>
</gene>
<dbReference type="PANTHER" id="PTHR33452">
    <property type="entry name" value="OXIDOREDUCTASE CATD-RELATED"/>
    <property type="match status" value="1"/>
</dbReference>
<protein>
    <submittedName>
        <fullName evidence="8">DoxX family protein</fullName>
    </submittedName>
</protein>
<organism evidence="8 9">
    <name type="scientific">Propylenella binzhouense</name>
    <dbReference type="NCBI Taxonomy" id="2555902"/>
    <lineage>
        <taxon>Bacteria</taxon>
        <taxon>Pseudomonadati</taxon>
        <taxon>Pseudomonadota</taxon>
        <taxon>Alphaproteobacteria</taxon>
        <taxon>Hyphomicrobiales</taxon>
        <taxon>Propylenellaceae</taxon>
        <taxon>Propylenella</taxon>
    </lineage>
</organism>
<sequence length="152" mass="16176">MQRREAAVALLARVLLSYFFIWEGWLAILGYAGVADYMRSYGVPAFLLPLVILSELGGGLLVLAGLLTRPAAFGLTGFSVLAALFFHLDFADQMQAFHFHKNIVIAGGMLALVAFGPGDWSLDALLARRRAARISGGAAARAAPIGPVSSRT</sequence>
<accession>A0A964WSY5</accession>
<feature type="transmembrane region" description="Helical" evidence="7">
    <location>
        <begin position="12"/>
        <end position="34"/>
    </location>
</feature>
<evidence type="ECO:0000313" key="9">
    <source>
        <dbReference type="Proteomes" id="UP000773614"/>
    </source>
</evidence>
<evidence type="ECO:0000256" key="2">
    <source>
        <dbReference type="ARBA" id="ARBA00006679"/>
    </source>
</evidence>
<evidence type="ECO:0000256" key="6">
    <source>
        <dbReference type="ARBA" id="ARBA00023136"/>
    </source>
</evidence>
<dbReference type="OrthoDB" id="9810206at2"/>
<keyword evidence="3" id="KW-1003">Cell membrane</keyword>
<evidence type="ECO:0000313" key="8">
    <source>
        <dbReference type="EMBL" id="MYZ47448.1"/>
    </source>
</evidence>